<dbReference type="Pfam" id="PF00072">
    <property type="entry name" value="Response_reg"/>
    <property type="match status" value="1"/>
</dbReference>
<keyword evidence="1" id="KW-0597">Phosphoprotein</keyword>
<dbReference type="PANTHER" id="PTHR44520:SF2">
    <property type="entry name" value="RESPONSE REGULATOR RCP1"/>
    <property type="match status" value="1"/>
</dbReference>
<evidence type="ECO:0000313" key="4">
    <source>
        <dbReference type="Proteomes" id="UP000530060"/>
    </source>
</evidence>
<sequence>MKNKLNCVLLIDDDFATNFINKKIVQKANITEHIQVALNGKEAIDYLCNKGKFESQETINPQPQLVFLDINMPVMDGWEFIKSYKILVSDERKKEIRIIMLTSSFNPADKAKADTIEEIADYRQKTLNVAMLHEVIKKHFPNQSEE</sequence>
<feature type="modified residue" description="4-aspartylphosphate" evidence="1">
    <location>
        <position position="69"/>
    </location>
</feature>
<feature type="domain" description="Response regulatory" evidence="2">
    <location>
        <begin position="7"/>
        <end position="140"/>
    </location>
</feature>
<reference evidence="3 4" key="1">
    <citation type="submission" date="2020-06" db="EMBL/GenBank/DDBJ databases">
        <authorList>
            <person name="Criscuolo A."/>
        </authorList>
    </citation>
    <scope>NUCLEOTIDE SEQUENCE [LARGE SCALE GENOMIC DNA]</scope>
    <source>
        <strain evidence="4">CIP 111411</strain>
    </source>
</reference>
<protein>
    <recommendedName>
        <fullName evidence="2">Response regulatory domain-containing protein</fullName>
    </recommendedName>
</protein>
<dbReference type="InterPro" id="IPR001789">
    <property type="entry name" value="Sig_transdc_resp-reg_receiver"/>
</dbReference>
<dbReference type="AlphaFoldDB" id="A0A6V6Z4J8"/>
<dbReference type="SMART" id="SM00448">
    <property type="entry name" value="REC"/>
    <property type="match status" value="1"/>
</dbReference>
<comment type="caution">
    <text evidence="3">The sequence shown here is derived from an EMBL/GenBank/DDBJ whole genome shotgun (WGS) entry which is preliminary data.</text>
</comment>
<dbReference type="EMBL" id="CAIJDP010000079">
    <property type="protein sequence ID" value="CAD0006701.1"/>
    <property type="molecule type" value="Genomic_DNA"/>
</dbReference>
<dbReference type="Proteomes" id="UP000530060">
    <property type="component" value="Unassembled WGS sequence"/>
</dbReference>
<evidence type="ECO:0000313" key="3">
    <source>
        <dbReference type="EMBL" id="CAD0006701.1"/>
    </source>
</evidence>
<dbReference type="SUPFAM" id="SSF52172">
    <property type="entry name" value="CheY-like"/>
    <property type="match status" value="1"/>
</dbReference>
<dbReference type="Gene3D" id="3.40.50.2300">
    <property type="match status" value="1"/>
</dbReference>
<dbReference type="RefSeq" id="WP_180909740.1">
    <property type="nucleotide sequence ID" value="NZ_CAIJDP010000079.1"/>
</dbReference>
<name>A0A6V6Z4J8_9FLAO</name>
<dbReference type="InterPro" id="IPR011006">
    <property type="entry name" value="CheY-like_superfamily"/>
</dbReference>
<evidence type="ECO:0000256" key="1">
    <source>
        <dbReference type="PROSITE-ProRule" id="PRU00169"/>
    </source>
</evidence>
<dbReference type="PROSITE" id="PS50110">
    <property type="entry name" value="RESPONSE_REGULATORY"/>
    <property type="match status" value="1"/>
</dbReference>
<dbReference type="PANTHER" id="PTHR44520">
    <property type="entry name" value="RESPONSE REGULATOR RCP1-RELATED"/>
    <property type="match status" value="1"/>
</dbReference>
<keyword evidence="4" id="KW-1185">Reference proteome</keyword>
<dbReference type="GO" id="GO:0000160">
    <property type="term" value="P:phosphorelay signal transduction system"/>
    <property type="evidence" value="ECO:0007669"/>
    <property type="project" value="InterPro"/>
</dbReference>
<dbReference type="InterPro" id="IPR052893">
    <property type="entry name" value="TCS_response_regulator"/>
</dbReference>
<organism evidence="3 4">
    <name type="scientific">Flavobacterium salmonis</name>
    <dbReference type="NCBI Taxonomy" id="2654844"/>
    <lineage>
        <taxon>Bacteria</taxon>
        <taxon>Pseudomonadati</taxon>
        <taxon>Bacteroidota</taxon>
        <taxon>Flavobacteriia</taxon>
        <taxon>Flavobacteriales</taxon>
        <taxon>Flavobacteriaceae</taxon>
        <taxon>Flavobacterium</taxon>
    </lineage>
</organism>
<gene>
    <name evidence="3" type="ORF">FLAT13_03439</name>
</gene>
<accession>A0A6V6Z4J8</accession>
<evidence type="ECO:0000259" key="2">
    <source>
        <dbReference type="PROSITE" id="PS50110"/>
    </source>
</evidence>
<proteinExistence type="predicted"/>